<evidence type="ECO:0000313" key="5">
    <source>
        <dbReference type="Proteomes" id="UP000605846"/>
    </source>
</evidence>
<dbReference type="Gene3D" id="3.30.470.20">
    <property type="entry name" value="ATP-grasp fold, B domain"/>
    <property type="match status" value="1"/>
</dbReference>
<sequence>MSSAFEGFIAVHQYQLTAIPEELWQPLFMKLGEDYLDAGTAVELHYGDAVDGYSLHVKQDTSLKKHGEVFLIDHAWTTTPENARKELRETPALLDRLENLMDIEKEELETEDEDEKEVEADDATVKMVAEQANVSYEKAKQALEAENNEVVNAIMHLTMDEDFKKEADRLQEQVMGQLIASGKAQEKEDKVNKEKEERRKKRQEEWLNKRIENVYNKMWSYIQTYSFSVLKQDGEPETQTAWYINDEVGSAFLHSSDPNVICVPFIFSRGAGGMIPYSVFFPIKDIAPGEVITCDLLPKTLTRAADQHAYLFAFEHRLLESENIADKRKEIVEVYKATQEEWNKIQFKPSDQIITAEEASQAILSEKQNAEDNTSLKVYTTTEFVRQFLKLPNVRFVDSRESADIVWSSQDFSEWEQLKANQIVNQFPNESCLTFKQNLANLIQRTWGQPTWLPTTYNIMSQLSECVGNYLDNEDEGKENLWILKPWNFARGLEIRISTSLPEIIRQHDSPTPKIAQHYLTKPCLYNGKKFDLRYIVLLRRIQPTMVACVYNMFWIRLANKKFHLDDLNDYERQFTVMNYSNFQMTQLDYKSFIRNMEKQHAIEWTKVQADINDAMKDVLSAAATQTQPLGLLPEKAPSYDAFSVYGFDVMLTDDFKPIIVEVNFSPDCTRACQYDPEFVNNIFGLVDGRLGRTEKSLEAFTVL</sequence>
<feature type="coiled-coil region" evidence="1">
    <location>
        <begin position="94"/>
        <end position="153"/>
    </location>
</feature>
<reference evidence="4" key="1">
    <citation type="submission" date="2020-01" db="EMBL/GenBank/DDBJ databases">
        <title>Genome Sequencing of Three Apophysomyces-Like Fungal Strains Confirms a Novel Fungal Genus in the Mucoromycota with divergent Burkholderia-like Endosymbiotic Bacteria.</title>
        <authorList>
            <person name="Stajich J.E."/>
            <person name="Macias A.M."/>
            <person name="Carter-House D."/>
            <person name="Lovett B."/>
            <person name="Kasson L.R."/>
            <person name="Berry K."/>
            <person name="Grigoriev I."/>
            <person name="Chang Y."/>
            <person name="Spatafora J."/>
            <person name="Kasson M.T."/>
        </authorList>
    </citation>
    <scope>NUCLEOTIDE SEQUENCE</scope>
    <source>
        <strain evidence="4">NRRL A-21654</strain>
    </source>
</reference>
<feature type="compositionally biased region" description="Basic and acidic residues" evidence="2">
    <location>
        <begin position="184"/>
        <end position="202"/>
    </location>
</feature>
<evidence type="ECO:0000313" key="4">
    <source>
        <dbReference type="EMBL" id="KAF7729632.1"/>
    </source>
</evidence>
<dbReference type="PANTHER" id="PTHR46088">
    <property type="entry name" value="TUBULIN--TYROSINE LIGASE-LIKE PROTEIN 12"/>
    <property type="match status" value="1"/>
</dbReference>
<dbReference type="InterPro" id="IPR027749">
    <property type="entry name" value="TTLL12"/>
</dbReference>
<feature type="domain" description="Tubulin--tyrosine ligase-like protein 12 SET-like" evidence="3">
    <location>
        <begin position="66"/>
        <end position="107"/>
    </location>
</feature>
<gene>
    <name evidence="4" type="ORF">EC973_004005</name>
</gene>
<dbReference type="SUPFAM" id="SSF56059">
    <property type="entry name" value="Glutathione synthetase ATP-binding domain-like"/>
    <property type="match status" value="1"/>
</dbReference>
<feature type="region of interest" description="Disordered" evidence="2">
    <location>
        <begin position="179"/>
        <end position="202"/>
    </location>
</feature>
<comment type="caution">
    <text evidence="4">The sequence shown here is derived from an EMBL/GenBank/DDBJ whole genome shotgun (WGS) entry which is preliminary data.</text>
</comment>
<evidence type="ECO:0000256" key="2">
    <source>
        <dbReference type="SAM" id="MobiDB-lite"/>
    </source>
</evidence>
<dbReference type="AlphaFoldDB" id="A0A8H7BVC7"/>
<dbReference type="InterPro" id="IPR057954">
    <property type="entry name" value="SET_TTL12"/>
</dbReference>
<dbReference type="Pfam" id="PF03133">
    <property type="entry name" value="TTL"/>
    <property type="match status" value="1"/>
</dbReference>
<dbReference type="SUPFAM" id="SSF82199">
    <property type="entry name" value="SET domain"/>
    <property type="match status" value="1"/>
</dbReference>
<dbReference type="GO" id="GO:0005737">
    <property type="term" value="C:cytoplasm"/>
    <property type="evidence" value="ECO:0007669"/>
    <property type="project" value="TreeGrafter"/>
</dbReference>
<dbReference type="InterPro" id="IPR004344">
    <property type="entry name" value="TTL/TTLL_fam"/>
</dbReference>
<evidence type="ECO:0000259" key="3">
    <source>
        <dbReference type="Pfam" id="PF25556"/>
    </source>
</evidence>
<keyword evidence="5" id="KW-1185">Reference proteome</keyword>
<dbReference type="Gene3D" id="1.10.8.10">
    <property type="entry name" value="DNA helicase RuvA subunit, C-terminal domain"/>
    <property type="match status" value="1"/>
</dbReference>
<name>A0A8H7BVC7_9FUNG</name>
<dbReference type="PANTHER" id="PTHR46088:SF1">
    <property type="entry name" value="TUBULIN--TYROSINE LIGASE-LIKE PROTEIN 12"/>
    <property type="match status" value="1"/>
</dbReference>
<proteinExistence type="predicted"/>
<dbReference type="CDD" id="cd08161">
    <property type="entry name" value="SET"/>
    <property type="match status" value="1"/>
</dbReference>
<protein>
    <recommendedName>
        <fullName evidence="3">Tubulin--tyrosine ligase-like protein 12 SET-like domain-containing protein</fullName>
    </recommendedName>
</protein>
<evidence type="ECO:0000256" key="1">
    <source>
        <dbReference type="SAM" id="Coils"/>
    </source>
</evidence>
<dbReference type="EMBL" id="JABAYA010000023">
    <property type="protein sequence ID" value="KAF7729632.1"/>
    <property type="molecule type" value="Genomic_DNA"/>
</dbReference>
<dbReference type="InterPro" id="IPR046341">
    <property type="entry name" value="SET_dom_sf"/>
</dbReference>
<organism evidence="4 5">
    <name type="scientific">Apophysomyces ossiformis</name>
    <dbReference type="NCBI Taxonomy" id="679940"/>
    <lineage>
        <taxon>Eukaryota</taxon>
        <taxon>Fungi</taxon>
        <taxon>Fungi incertae sedis</taxon>
        <taxon>Mucoromycota</taxon>
        <taxon>Mucoromycotina</taxon>
        <taxon>Mucoromycetes</taxon>
        <taxon>Mucorales</taxon>
        <taxon>Mucorineae</taxon>
        <taxon>Mucoraceae</taxon>
        <taxon>Apophysomyces</taxon>
    </lineage>
</organism>
<dbReference type="PROSITE" id="PS51221">
    <property type="entry name" value="TTL"/>
    <property type="match status" value="1"/>
</dbReference>
<feature type="domain" description="Tubulin--tyrosine ligase-like protein 12 SET-like" evidence="3">
    <location>
        <begin position="209"/>
        <end position="295"/>
    </location>
</feature>
<dbReference type="Proteomes" id="UP000605846">
    <property type="component" value="Unassembled WGS sequence"/>
</dbReference>
<dbReference type="Pfam" id="PF25556">
    <property type="entry name" value="SET_TTL"/>
    <property type="match status" value="2"/>
</dbReference>
<keyword evidence="1" id="KW-0175">Coiled coil</keyword>
<accession>A0A8H7BVC7</accession>
<dbReference type="OrthoDB" id="2127950at2759"/>